<evidence type="ECO:0000259" key="1">
    <source>
        <dbReference type="SMART" id="SM00829"/>
    </source>
</evidence>
<dbReference type="InterPro" id="IPR011032">
    <property type="entry name" value="GroES-like_sf"/>
</dbReference>
<dbReference type="SUPFAM" id="SSF50129">
    <property type="entry name" value="GroES-like"/>
    <property type="match status" value="1"/>
</dbReference>
<dbReference type="Gene3D" id="3.40.50.720">
    <property type="entry name" value="NAD(P)-binding Rossmann-like Domain"/>
    <property type="match status" value="1"/>
</dbReference>
<protein>
    <recommendedName>
        <fullName evidence="1">Enoyl reductase (ER) domain-containing protein</fullName>
    </recommendedName>
</protein>
<dbReference type="Pfam" id="PF00107">
    <property type="entry name" value="ADH_zinc_N"/>
    <property type="match status" value="1"/>
</dbReference>
<accession>A0ABR3A1G0</accession>
<dbReference type="Gene3D" id="3.90.180.10">
    <property type="entry name" value="Medium-chain alcohol dehydrogenases, catalytic domain"/>
    <property type="match status" value="1"/>
</dbReference>
<organism evidence="2 3">
    <name type="scientific">Marasmius tenuissimus</name>
    <dbReference type="NCBI Taxonomy" id="585030"/>
    <lineage>
        <taxon>Eukaryota</taxon>
        <taxon>Fungi</taxon>
        <taxon>Dikarya</taxon>
        <taxon>Basidiomycota</taxon>
        <taxon>Agaricomycotina</taxon>
        <taxon>Agaricomycetes</taxon>
        <taxon>Agaricomycetidae</taxon>
        <taxon>Agaricales</taxon>
        <taxon>Marasmiineae</taxon>
        <taxon>Marasmiaceae</taxon>
        <taxon>Marasmius</taxon>
    </lineage>
</organism>
<name>A0ABR3A1G0_9AGAR</name>
<proteinExistence type="predicted"/>
<dbReference type="CDD" id="cd08249">
    <property type="entry name" value="enoyl_reductase_like"/>
    <property type="match status" value="1"/>
</dbReference>
<feature type="domain" description="Enoyl reductase (ER)" evidence="1">
    <location>
        <begin position="11"/>
        <end position="359"/>
    </location>
</feature>
<keyword evidence="3" id="KW-1185">Reference proteome</keyword>
<dbReference type="InterPro" id="IPR047122">
    <property type="entry name" value="Trans-enoyl_RdTase-like"/>
</dbReference>
<evidence type="ECO:0000313" key="2">
    <source>
        <dbReference type="EMBL" id="KAL0067772.1"/>
    </source>
</evidence>
<evidence type="ECO:0000313" key="3">
    <source>
        <dbReference type="Proteomes" id="UP001437256"/>
    </source>
</evidence>
<sequence length="364" mass="38260">MSQQKVLAFSSSESAYTLITKPIPTPGPTEVLVKLEGSALQPLDWRLPLAASLFNNLEFPASAGLDGAGLVESVGSEVRRVKKGDRVLFQGWMEYDYAAFQQYALAPEIFVAKLPPSLSTLEASSIPTAVVTAAVGLSHPDSAAPSSTEAGQRLKSFFDGRGGAGVKPFWEDGAEGVKAGEPILILGGSSSVGQLVIQIAKHLGYSPIITTSSVKHADRLKSLGATHVIDRSTPDASLVSEIQAIAHNKPIELVYDAVGAINQAQIDLLAPGGAYVLADPLVLGAKLAFNDGRRLLIAGGVVHGFKEFGASLFEKLEGLLERGVIKPLRVEKLPGGLNGILDGLARLQRNEVSGVKLVVDPSET</sequence>
<dbReference type="Proteomes" id="UP001437256">
    <property type="component" value="Unassembled WGS sequence"/>
</dbReference>
<dbReference type="InterPro" id="IPR013149">
    <property type="entry name" value="ADH-like_C"/>
</dbReference>
<dbReference type="InterPro" id="IPR036291">
    <property type="entry name" value="NAD(P)-bd_dom_sf"/>
</dbReference>
<gene>
    <name evidence="2" type="ORF">AAF712_005212</name>
</gene>
<dbReference type="EMBL" id="JBBXMP010000023">
    <property type="protein sequence ID" value="KAL0067772.1"/>
    <property type="molecule type" value="Genomic_DNA"/>
</dbReference>
<dbReference type="PANTHER" id="PTHR45348">
    <property type="entry name" value="HYPOTHETICAL OXIDOREDUCTASE (EUROFUNG)"/>
    <property type="match status" value="1"/>
</dbReference>
<dbReference type="PANTHER" id="PTHR45348:SF2">
    <property type="entry name" value="ZINC-TYPE ALCOHOL DEHYDROGENASE-LIKE PROTEIN C2E1P3.01"/>
    <property type="match status" value="1"/>
</dbReference>
<reference evidence="2 3" key="1">
    <citation type="submission" date="2024-05" db="EMBL/GenBank/DDBJ databases">
        <title>A draft genome resource for the thread blight pathogen Marasmius tenuissimus strain MS-2.</title>
        <authorList>
            <person name="Yulfo-Soto G.E."/>
            <person name="Baruah I.K."/>
            <person name="Amoako-Attah I."/>
            <person name="Bukari Y."/>
            <person name="Meinhardt L.W."/>
            <person name="Bailey B.A."/>
            <person name="Cohen S.P."/>
        </authorList>
    </citation>
    <scope>NUCLEOTIDE SEQUENCE [LARGE SCALE GENOMIC DNA]</scope>
    <source>
        <strain evidence="2 3">MS-2</strain>
    </source>
</reference>
<dbReference type="InterPro" id="IPR013154">
    <property type="entry name" value="ADH-like_N"/>
</dbReference>
<dbReference type="SUPFAM" id="SSF51735">
    <property type="entry name" value="NAD(P)-binding Rossmann-fold domains"/>
    <property type="match status" value="1"/>
</dbReference>
<dbReference type="Pfam" id="PF08240">
    <property type="entry name" value="ADH_N"/>
    <property type="match status" value="1"/>
</dbReference>
<dbReference type="SMART" id="SM00829">
    <property type="entry name" value="PKS_ER"/>
    <property type="match status" value="1"/>
</dbReference>
<dbReference type="InterPro" id="IPR020843">
    <property type="entry name" value="ER"/>
</dbReference>
<comment type="caution">
    <text evidence="2">The sequence shown here is derived from an EMBL/GenBank/DDBJ whole genome shotgun (WGS) entry which is preliminary data.</text>
</comment>